<feature type="compositionally biased region" description="Basic and acidic residues" evidence="1">
    <location>
        <begin position="22"/>
        <end position="32"/>
    </location>
</feature>
<reference evidence="3" key="2">
    <citation type="submission" date="2023-05" db="EMBL/GenBank/DDBJ databases">
        <authorList>
            <consortium name="Lawrence Berkeley National Laboratory"/>
            <person name="Steindorff A."/>
            <person name="Hensen N."/>
            <person name="Bonometti L."/>
            <person name="Westerberg I."/>
            <person name="Brannstrom I.O."/>
            <person name="Guillou S."/>
            <person name="Cros-Aarteil S."/>
            <person name="Calhoun S."/>
            <person name="Haridas S."/>
            <person name="Kuo A."/>
            <person name="Mondo S."/>
            <person name="Pangilinan J."/>
            <person name="Riley R."/>
            <person name="Labutti K."/>
            <person name="Andreopoulos B."/>
            <person name="Lipzen A."/>
            <person name="Chen C."/>
            <person name="Yanf M."/>
            <person name="Daum C."/>
            <person name="Ng V."/>
            <person name="Clum A."/>
            <person name="Ohm R."/>
            <person name="Martin F."/>
            <person name="Silar P."/>
            <person name="Natvig D."/>
            <person name="Lalanne C."/>
            <person name="Gautier V."/>
            <person name="Ament-Velasquez S.L."/>
            <person name="Kruys A."/>
            <person name="Hutchinson M.I."/>
            <person name="Powell A.J."/>
            <person name="Barry K."/>
            <person name="Miller A.N."/>
            <person name="Grigoriev I.V."/>
            <person name="Debuchy R."/>
            <person name="Gladieux P."/>
            <person name="Thoren M.H."/>
            <person name="Johannesson H."/>
        </authorList>
    </citation>
    <scope>NUCLEOTIDE SEQUENCE</scope>
    <source>
        <strain evidence="3">PSN309</strain>
    </source>
</reference>
<evidence type="ECO:0000256" key="2">
    <source>
        <dbReference type="SAM" id="SignalP"/>
    </source>
</evidence>
<evidence type="ECO:0008006" key="5">
    <source>
        <dbReference type="Google" id="ProtNLM"/>
    </source>
</evidence>
<feature type="signal peptide" evidence="2">
    <location>
        <begin position="1"/>
        <end position="18"/>
    </location>
</feature>
<proteinExistence type="predicted"/>
<feature type="region of interest" description="Disordered" evidence="1">
    <location>
        <begin position="22"/>
        <end position="44"/>
    </location>
</feature>
<feature type="compositionally biased region" description="Polar residues" evidence="1">
    <location>
        <begin position="33"/>
        <end position="44"/>
    </location>
</feature>
<dbReference type="AlphaFoldDB" id="A0AAN6WXD1"/>
<sequence>MRVLFFVATLAARCRILAQERNGTEKRKRNETPDTSSAPNQASSIETVQVSAAPHSGLGWSRESAIHGRCVERSRVLLMWHHHRIYSRFLFASAGQDDLVHESNTPSRTCTGSDAGYRPGVNVLLRGLTTEDVESQNLTSQRKRQQRYPFNVALARKLALAPDMMIHKANPMDVDYSSLRTTSLSESWYS</sequence>
<keyword evidence="4" id="KW-1185">Reference proteome</keyword>
<keyword evidence="2" id="KW-0732">Signal</keyword>
<reference evidence="3" key="1">
    <citation type="journal article" date="2023" name="Mol. Phylogenet. Evol.">
        <title>Genome-scale phylogeny and comparative genomics of the fungal order Sordariales.</title>
        <authorList>
            <person name="Hensen N."/>
            <person name="Bonometti L."/>
            <person name="Westerberg I."/>
            <person name="Brannstrom I.O."/>
            <person name="Guillou S."/>
            <person name="Cros-Aarteil S."/>
            <person name="Calhoun S."/>
            <person name="Haridas S."/>
            <person name="Kuo A."/>
            <person name="Mondo S."/>
            <person name="Pangilinan J."/>
            <person name="Riley R."/>
            <person name="LaButti K."/>
            <person name="Andreopoulos B."/>
            <person name="Lipzen A."/>
            <person name="Chen C."/>
            <person name="Yan M."/>
            <person name="Daum C."/>
            <person name="Ng V."/>
            <person name="Clum A."/>
            <person name="Steindorff A."/>
            <person name="Ohm R.A."/>
            <person name="Martin F."/>
            <person name="Silar P."/>
            <person name="Natvig D.O."/>
            <person name="Lalanne C."/>
            <person name="Gautier V."/>
            <person name="Ament-Velasquez S.L."/>
            <person name="Kruys A."/>
            <person name="Hutchinson M.I."/>
            <person name="Powell A.J."/>
            <person name="Barry K."/>
            <person name="Miller A.N."/>
            <person name="Grigoriev I.V."/>
            <person name="Debuchy R."/>
            <person name="Gladieux P."/>
            <person name="Hiltunen Thoren M."/>
            <person name="Johannesson H."/>
        </authorList>
    </citation>
    <scope>NUCLEOTIDE SEQUENCE</scope>
    <source>
        <strain evidence="3">PSN309</strain>
    </source>
</reference>
<name>A0AAN6WXD1_9PEZI</name>
<evidence type="ECO:0000256" key="1">
    <source>
        <dbReference type="SAM" id="MobiDB-lite"/>
    </source>
</evidence>
<comment type="caution">
    <text evidence="3">The sequence shown here is derived from an EMBL/GenBank/DDBJ whole genome shotgun (WGS) entry which is preliminary data.</text>
</comment>
<dbReference type="Proteomes" id="UP001302126">
    <property type="component" value="Unassembled WGS sequence"/>
</dbReference>
<accession>A0AAN6WXD1</accession>
<evidence type="ECO:0000313" key="3">
    <source>
        <dbReference type="EMBL" id="KAK4189915.1"/>
    </source>
</evidence>
<feature type="chain" id="PRO_5042867863" description="Secreted protein" evidence="2">
    <location>
        <begin position="19"/>
        <end position="190"/>
    </location>
</feature>
<dbReference type="EMBL" id="MU864370">
    <property type="protein sequence ID" value="KAK4189915.1"/>
    <property type="molecule type" value="Genomic_DNA"/>
</dbReference>
<protein>
    <recommendedName>
        <fullName evidence="5">Secreted protein</fullName>
    </recommendedName>
</protein>
<organism evidence="3 4">
    <name type="scientific">Podospora australis</name>
    <dbReference type="NCBI Taxonomy" id="1536484"/>
    <lineage>
        <taxon>Eukaryota</taxon>
        <taxon>Fungi</taxon>
        <taxon>Dikarya</taxon>
        <taxon>Ascomycota</taxon>
        <taxon>Pezizomycotina</taxon>
        <taxon>Sordariomycetes</taxon>
        <taxon>Sordariomycetidae</taxon>
        <taxon>Sordariales</taxon>
        <taxon>Podosporaceae</taxon>
        <taxon>Podospora</taxon>
    </lineage>
</organism>
<gene>
    <name evidence="3" type="ORF">QBC35DRAFT_116026</name>
</gene>
<evidence type="ECO:0000313" key="4">
    <source>
        <dbReference type="Proteomes" id="UP001302126"/>
    </source>
</evidence>